<keyword evidence="1" id="KW-0472">Membrane</keyword>
<feature type="transmembrane region" description="Helical" evidence="1">
    <location>
        <begin position="140"/>
        <end position="164"/>
    </location>
</feature>
<protein>
    <submittedName>
        <fullName evidence="2">Uncharacterized protein</fullName>
    </submittedName>
</protein>
<reference evidence="2 3" key="1">
    <citation type="journal article" date="2015" name="Genome Announc.">
        <title>Complete Genome Sequence of the Type Strain Corynebacterium mustelae DSM 45274, Isolated from Various Tissues of a Male Ferret with Lethal Sepsis.</title>
        <authorList>
            <person name="Ruckert C."/>
            <person name="Eimer J."/>
            <person name="Winkler A."/>
            <person name="Tauch A."/>
        </authorList>
    </citation>
    <scope>NUCLEOTIDE SEQUENCE [LARGE SCALE GENOMIC DNA]</scope>
    <source>
        <strain evidence="2 3">DSM 45274</strain>
    </source>
</reference>
<feature type="transmembrane region" description="Helical" evidence="1">
    <location>
        <begin position="78"/>
        <end position="96"/>
    </location>
</feature>
<feature type="transmembrane region" description="Helical" evidence="1">
    <location>
        <begin position="44"/>
        <end position="66"/>
    </location>
</feature>
<evidence type="ECO:0000313" key="2">
    <source>
        <dbReference type="EMBL" id="AKK06655.1"/>
    </source>
</evidence>
<dbReference type="AlphaFoldDB" id="A0A0G3H1Q0"/>
<dbReference type="KEGG" id="cmv:CMUST_11720"/>
<gene>
    <name evidence="2" type="ORF">CMUST_11720</name>
</gene>
<feature type="transmembrane region" description="Helical" evidence="1">
    <location>
        <begin position="7"/>
        <end position="24"/>
    </location>
</feature>
<dbReference type="RefSeq" id="WP_047262641.1">
    <property type="nucleotide sequence ID" value="NZ_CP011542.1"/>
</dbReference>
<proteinExistence type="predicted"/>
<dbReference type="PATRIC" id="fig|571915.4.peg.2503"/>
<dbReference type="Proteomes" id="UP000035199">
    <property type="component" value="Chromosome"/>
</dbReference>
<keyword evidence="3" id="KW-1185">Reference proteome</keyword>
<keyword evidence="1" id="KW-1133">Transmembrane helix</keyword>
<accession>A0A0G3H1Q0</accession>
<evidence type="ECO:0000256" key="1">
    <source>
        <dbReference type="SAM" id="Phobius"/>
    </source>
</evidence>
<name>A0A0G3H1Q0_9CORY</name>
<organism evidence="2 3">
    <name type="scientific">Corynebacterium mustelae</name>
    <dbReference type="NCBI Taxonomy" id="571915"/>
    <lineage>
        <taxon>Bacteria</taxon>
        <taxon>Bacillati</taxon>
        <taxon>Actinomycetota</taxon>
        <taxon>Actinomycetes</taxon>
        <taxon>Mycobacteriales</taxon>
        <taxon>Corynebacteriaceae</taxon>
        <taxon>Corynebacterium</taxon>
    </lineage>
</organism>
<evidence type="ECO:0000313" key="3">
    <source>
        <dbReference type="Proteomes" id="UP000035199"/>
    </source>
</evidence>
<dbReference type="EMBL" id="CP011542">
    <property type="protein sequence ID" value="AKK06655.1"/>
    <property type="molecule type" value="Genomic_DNA"/>
</dbReference>
<reference evidence="3" key="2">
    <citation type="submission" date="2015-05" db="EMBL/GenBank/DDBJ databases">
        <title>Complete genome sequence of Corynebacterium mustelae DSM 45274, isolated from various tissues of a male ferret with lethal sepsis.</title>
        <authorList>
            <person name="Ruckert C."/>
            <person name="Albersmeier A."/>
            <person name="Winkler A."/>
            <person name="Tauch A."/>
        </authorList>
    </citation>
    <scope>NUCLEOTIDE SEQUENCE [LARGE SCALE GENOMIC DNA]</scope>
    <source>
        <strain evidence="3">DSM 45274</strain>
    </source>
</reference>
<sequence>MNISFGEIGLILLGLLPSFVYLSYYEKTREKELKAHPFGGWYFIFEFFLSFCVGLIPIALALVIIYPDSWMSAEKIPHKIGVISVTFVFFFIIQWGRTTGPSLPLKISSFAPFLREIMGKKPEYEPENSSSETTVKPTGLFIGCSVSLLIVTAAVIAIVGVWAAE</sequence>
<keyword evidence="1" id="KW-0812">Transmembrane</keyword>